<organism evidence="3 4">
    <name type="scientific">Halobellus rubicundus</name>
    <dbReference type="NCBI Taxonomy" id="2996466"/>
    <lineage>
        <taxon>Archaea</taxon>
        <taxon>Methanobacteriati</taxon>
        <taxon>Methanobacteriota</taxon>
        <taxon>Stenosarchaea group</taxon>
        <taxon>Halobacteria</taxon>
        <taxon>Halobacteriales</taxon>
        <taxon>Haloferacaceae</taxon>
        <taxon>Halobellus</taxon>
    </lineage>
</organism>
<dbReference type="AlphaFoldDB" id="A0ABD5MCH4"/>
<gene>
    <name evidence="3" type="ORF">OS889_08245</name>
</gene>
<keyword evidence="4" id="KW-1185">Reference proteome</keyword>
<feature type="region of interest" description="Disordered" evidence="1">
    <location>
        <begin position="157"/>
        <end position="299"/>
    </location>
</feature>
<dbReference type="InterPro" id="IPR010995">
    <property type="entry name" value="DNA_repair_Rad51/TF_NusA_a-hlx"/>
</dbReference>
<evidence type="ECO:0000313" key="4">
    <source>
        <dbReference type="Proteomes" id="UP001570511"/>
    </source>
</evidence>
<feature type="compositionally biased region" description="Basic and acidic residues" evidence="1">
    <location>
        <begin position="165"/>
        <end position="183"/>
    </location>
</feature>
<dbReference type="Proteomes" id="UP001570511">
    <property type="component" value="Unassembled WGS sequence"/>
</dbReference>
<feature type="compositionally biased region" description="Low complexity" evidence="1">
    <location>
        <begin position="225"/>
        <end position="244"/>
    </location>
</feature>
<name>A0ABD5MCH4_9EURY</name>
<sequence>MTGDRETEGDGEAAGDGLDPETVVGPGDEAPAVGSESESDHDGDGDGNGVGTADIPLPWNTVSDSATESEEATDDTDTDADAEAEADADDPTSGARPVPDSFEDLRFVGPKTAPILADSGVSIADICEKRVSYRDLTEAGVNPGVAAKIRREHSLSWSLDGGGTDLDRRSSQIRGLDDAERAWIAESSGWSTGGEDDAAAETDGSGDATAGEAAWRAQTDAGVPEAGNGESSSGAESRSGSESETANGEAPATAGEAAWRAESGVASDDDESAAGDSVGSDTATDSESAWRRRSAPTPLTAVAGFDSEVTTTLRKAGIGSVRRLATADPESVADALELDPERVRAWRDRARDHESSDEK</sequence>
<reference evidence="3 4" key="1">
    <citation type="submission" date="2024-08" db="EMBL/GenBank/DDBJ databases">
        <title>Halobellus sp. MBLA0158 whole genome sequence.</title>
        <authorList>
            <person name="Hwang C.Y."/>
            <person name="Cho E.-S."/>
            <person name="Seo M.-J."/>
        </authorList>
    </citation>
    <scope>NUCLEOTIDE SEQUENCE [LARGE SCALE GENOMIC DNA]</scope>
    <source>
        <strain evidence="3 4">MBLA0158</strain>
    </source>
</reference>
<dbReference type="EMBL" id="JBGNYA010000001">
    <property type="protein sequence ID" value="MFA1610992.1"/>
    <property type="molecule type" value="Genomic_DNA"/>
</dbReference>
<protein>
    <submittedName>
        <fullName evidence="3">Helix-hairpin-helix domain-containing protein</fullName>
    </submittedName>
</protein>
<feature type="domain" description="DUF7409" evidence="2">
    <location>
        <begin position="105"/>
        <end position="151"/>
    </location>
</feature>
<dbReference type="InterPro" id="IPR055832">
    <property type="entry name" value="DUF7409"/>
</dbReference>
<proteinExistence type="predicted"/>
<feature type="region of interest" description="Disordered" evidence="1">
    <location>
        <begin position="1"/>
        <end position="104"/>
    </location>
</feature>
<dbReference type="Gene3D" id="1.10.150.20">
    <property type="entry name" value="5' to 3' exonuclease, C-terminal subdomain"/>
    <property type="match status" value="1"/>
</dbReference>
<accession>A0ABD5MCH4</accession>
<dbReference type="RefSeq" id="WP_372388922.1">
    <property type="nucleotide sequence ID" value="NZ_JBGNYA010000001.1"/>
</dbReference>
<feature type="compositionally biased region" description="Acidic residues" evidence="1">
    <location>
        <begin position="67"/>
        <end position="90"/>
    </location>
</feature>
<evidence type="ECO:0000259" key="2">
    <source>
        <dbReference type="Pfam" id="PF24158"/>
    </source>
</evidence>
<evidence type="ECO:0000313" key="3">
    <source>
        <dbReference type="EMBL" id="MFA1610992.1"/>
    </source>
</evidence>
<dbReference type="Pfam" id="PF24158">
    <property type="entry name" value="DUF7409"/>
    <property type="match status" value="1"/>
</dbReference>
<evidence type="ECO:0000256" key="1">
    <source>
        <dbReference type="SAM" id="MobiDB-lite"/>
    </source>
</evidence>
<comment type="caution">
    <text evidence="3">The sequence shown here is derived from an EMBL/GenBank/DDBJ whole genome shotgun (WGS) entry which is preliminary data.</text>
</comment>
<dbReference type="SUPFAM" id="SSF47794">
    <property type="entry name" value="Rad51 N-terminal domain-like"/>
    <property type="match status" value="1"/>
</dbReference>